<gene>
    <name evidence="12" type="ORF">Zmor_016154</name>
</gene>
<evidence type="ECO:0000256" key="4">
    <source>
        <dbReference type="ARBA" id="ARBA00022729"/>
    </source>
</evidence>
<feature type="signal peptide" evidence="10">
    <location>
        <begin position="1"/>
        <end position="20"/>
    </location>
</feature>
<organism evidence="12 13">
    <name type="scientific">Zophobas morio</name>
    <dbReference type="NCBI Taxonomy" id="2755281"/>
    <lineage>
        <taxon>Eukaryota</taxon>
        <taxon>Metazoa</taxon>
        <taxon>Ecdysozoa</taxon>
        <taxon>Arthropoda</taxon>
        <taxon>Hexapoda</taxon>
        <taxon>Insecta</taxon>
        <taxon>Pterygota</taxon>
        <taxon>Neoptera</taxon>
        <taxon>Endopterygota</taxon>
        <taxon>Coleoptera</taxon>
        <taxon>Polyphaga</taxon>
        <taxon>Cucujiformia</taxon>
        <taxon>Tenebrionidae</taxon>
        <taxon>Zophobas</taxon>
    </lineage>
</organism>
<evidence type="ECO:0000256" key="2">
    <source>
        <dbReference type="ARBA" id="ARBA00022525"/>
    </source>
</evidence>
<evidence type="ECO:0000313" key="12">
    <source>
        <dbReference type="EMBL" id="KAJ3657129.1"/>
    </source>
</evidence>
<evidence type="ECO:0000256" key="9">
    <source>
        <dbReference type="RuleBase" id="RU363034"/>
    </source>
</evidence>
<dbReference type="InterPro" id="IPR009003">
    <property type="entry name" value="Peptidase_S1_PA"/>
</dbReference>
<dbReference type="EMBL" id="JALNTZ010000004">
    <property type="protein sequence ID" value="KAJ3657129.1"/>
    <property type="molecule type" value="Genomic_DNA"/>
</dbReference>
<dbReference type="SMART" id="SM00020">
    <property type="entry name" value="Tryp_SPc"/>
    <property type="match status" value="1"/>
</dbReference>
<dbReference type="Gene3D" id="2.40.10.10">
    <property type="entry name" value="Trypsin-like serine proteases"/>
    <property type="match status" value="1"/>
</dbReference>
<keyword evidence="6 9" id="KW-0720">Serine protease</keyword>
<dbReference type="InterPro" id="IPR001314">
    <property type="entry name" value="Peptidase_S1A"/>
</dbReference>
<evidence type="ECO:0000256" key="6">
    <source>
        <dbReference type="ARBA" id="ARBA00022825"/>
    </source>
</evidence>
<dbReference type="PRINTS" id="PR00722">
    <property type="entry name" value="CHYMOTRYPSIN"/>
</dbReference>
<dbReference type="SUPFAM" id="SSF50494">
    <property type="entry name" value="Trypsin-like serine proteases"/>
    <property type="match status" value="1"/>
</dbReference>
<dbReference type="GO" id="GO:0005576">
    <property type="term" value="C:extracellular region"/>
    <property type="evidence" value="ECO:0007669"/>
    <property type="project" value="UniProtKB-SubCell"/>
</dbReference>
<evidence type="ECO:0000256" key="7">
    <source>
        <dbReference type="ARBA" id="ARBA00023145"/>
    </source>
</evidence>
<dbReference type="FunFam" id="2.40.10.10:FF:000146">
    <property type="entry name" value="Serine protease 53"/>
    <property type="match status" value="1"/>
</dbReference>
<keyword evidence="8" id="KW-1015">Disulfide bond</keyword>
<dbReference type="Proteomes" id="UP001168821">
    <property type="component" value="Unassembled WGS sequence"/>
</dbReference>
<reference evidence="12" key="1">
    <citation type="journal article" date="2023" name="G3 (Bethesda)">
        <title>Whole genome assemblies of Zophobas morio and Tenebrio molitor.</title>
        <authorList>
            <person name="Kaur S."/>
            <person name="Stinson S.A."/>
            <person name="diCenzo G.C."/>
        </authorList>
    </citation>
    <scope>NUCLEOTIDE SEQUENCE</scope>
    <source>
        <strain evidence="12">QUZm001</strain>
    </source>
</reference>
<sequence>MKFSLFVLVVVAVLSDLAFARKAVAGFQATRKLNPRIIGGQEANAGQFPSAAAIYASTPTGTFFCGGTLVSNQFVLTAAHCITGGTAFQIRLGSNTLTDIDPNRLLVTTSVYFTHPAYNPDTLEADVGLIKFHLPIEFTDYIQPVYLPTVDQADNMGNLAIGWGSVNDETPSLSNTLNYVSVTSVSNTECQLSYSNPILATMVCVIGNYNEGACRGDSGSPLLTVLNHHHWIVGVASFISTDGCETSDPSGYTRIFPYIDWVRTTAGIP</sequence>
<evidence type="ECO:0000256" key="10">
    <source>
        <dbReference type="SAM" id="SignalP"/>
    </source>
</evidence>
<dbReference type="PROSITE" id="PS00135">
    <property type="entry name" value="TRYPSIN_SER"/>
    <property type="match status" value="1"/>
</dbReference>
<keyword evidence="7" id="KW-0865">Zymogen</keyword>
<keyword evidence="3 9" id="KW-0645">Protease</keyword>
<keyword evidence="5 9" id="KW-0378">Hydrolase</keyword>
<accession>A0AA38MIB7</accession>
<comment type="subcellular location">
    <subcellularLocation>
        <location evidence="1">Secreted</location>
    </subcellularLocation>
</comment>
<dbReference type="Pfam" id="PF00089">
    <property type="entry name" value="Trypsin"/>
    <property type="match status" value="1"/>
</dbReference>
<keyword evidence="4 10" id="KW-0732">Signal</keyword>
<evidence type="ECO:0000256" key="1">
    <source>
        <dbReference type="ARBA" id="ARBA00004613"/>
    </source>
</evidence>
<dbReference type="InterPro" id="IPR018114">
    <property type="entry name" value="TRYPSIN_HIS"/>
</dbReference>
<evidence type="ECO:0000259" key="11">
    <source>
        <dbReference type="PROSITE" id="PS50240"/>
    </source>
</evidence>
<dbReference type="CDD" id="cd00190">
    <property type="entry name" value="Tryp_SPc"/>
    <property type="match status" value="1"/>
</dbReference>
<evidence type="ECO:0000256" key="3">
    <source>
        <dbReference type="ARBA" id="ARBA00022670"/>
    </source>
</evidence>
<dbReference type="GO" id="GO:0004252">
    <property type="term" value="F:serine-type endopeptidase activity"/>
    <property type="evidence" value="ECO:0007669"/>
    <property type="project" value="InterPro"/>
</dbReference>
<dbReference type="InterPro" id="IPR051333">
    <property type="entry name" value="CLIP_Serine_Protease"/>
</dbReference>
<dbReference type="InterPro" id="IPR043504">
    <property type="entry name" value="Peptidase_S1_PA_chymotrypsin"/>
</dbReference>
<evidence type="ECO:0000256" key="5">
    <source>
        <dbReference type="ARBA" id="ARBA00022801"/>
    </source>
</evidence>
<dbReference type="PANTHER" id="PTHR24260">
    <property type="match status" value="1"/>
</dbReference>
<dbReference type="GO" id="GO:0006508">
    <property type="term" value="P:proteolysis"/>
    <property type="evidence" value="ECO:0007669"/>
    <property type="project" value="UniProtKB-KW"/>
</dbReference>
<dbReference type="InterPro" id="IPR033116">
    <property type="entry name" value="TRYPSIN_SER"/>
</dbReference>
<keyword evidence="2" id="KW-0964">Secreted</keyword>
<comment type="caution">
    <text evidence="12">The sequence shown here is derived from an EMBL/GenBank/DDBJ whole genome shotgun (WGS) entry which is preliminary data.</text>
</comment>
<protein>
    <recommendedName>
        <fullName evidence="11">Peptidase S1 domain-containing protein</fullName>
    </recommendedName>
</protein>
<name>A0AA38MIB7_9CUCU</name>
<dbReference type="PROSITE" id="PS00134">
    <property type="entry name" value="TRYPSIN_HIS"/>
    <property type="match status" value="1"/>
</dbReference>
<evidence type="ECO:0000313" key="13">
    <source>
        <dbReference type="Proteomes" id="UP001168821"/>
    </source>
</evidence>
<proteinExistence type="predicted"/>
<evidence type="ECO:0000256" key="8">
    <source>
        <dbReference type="ARBA" id="ARBA00023157"/>
    </source>
</evidence>
<keyword evidence="13" id="KW-1185">Reference proteome</keyword>
<dbReference type="PROSITE" id="PS50240">
    <property type="entry name" value="TRYPSIN_DOM"/>
    <property type="match status" value="1"/>
</dbReference>
<dbReference type="PANTHER" id="PTHR24260:SF136">
    <property type="entry name" value="GH08193P-RELATED"/>
    <property type="match status" value="1"/>
</dbReference>
<dbReference type="InterPro" id="IPR001254">
    <property type="entry name" value="Trypsin_dom"/>
</dbReference>
<feature type="chain" id="PRO_5041277617" description="Peptidase S1 domain-containing protein" evidence="10">
    <location>
        <begin position="21"/>
        <end position="269"/>
    </location>
</feature>
<dbReference type="AlphaFoldDB" id="A0AA38MIB7"/>
<feature type="domain" description="Peptidase S1" evidence="11">
    <location>
        <begin position="37"/>
        <end position="267"/>
    </location>
</feature>